<reference evidence="2 3" key="1">
    <citation type="submission" date="2014-12" db="EMBL/GenBank/DDBJ databases">
        <title>Draft Genome Sequences of Five Spore-Forming Food Isolates of Bacillus pumilus.</title>
        <authorList>
            <person name="de Jong A."/>
            <person name="van Heel A.J."/>
            <person name="Montalban-Lopez M."/>
            <person name="Krawczyk A.O."/>
            <person name="Berendsen E.M."/>
            <person name="Wells-Bennik M."/>
            <person name="Kuipers O.P."/>
        </authorList>
    </citation>
    <scope>NUCLEOTIDE SEQUENCE [LARGE SCALE GENOMIC DNA]</scope>
    <source>
        <strain evidence="2 3">B4127</strain>
    </source>
</reference>
<protein>
    <submittedName>
        <fullName evidence="2">Uncharacterized protein</fullName>
    </submittedName>
</protein>
<evidence type="ECO:0000313" key="3">
    <source>
        <dbReference type="Proteomes" id="UP000031978"/>
    </source>
</evidence>
<keyword evidence="1" id="KW-0472">Membrane</keyword>
<comment type="caution">
    <text evidence="2">The sequence shown here is derived from an EMBL/GenBank/DDBJ whole genome shotgun (WGS) entry which is preliminary data.</text>
</comment>
<feature type="transmembrane region" description="Helical" evidence="1">
    <location>
        <begin position="6"/>
        <end position="25"/>
    </location>
</feature>
<dbReference type="Proteomes" id="UP000031978">
    <property type="component" value="Unassembled WGS sequence"/>
</dbReference>
<proteinExistence type="predicted"/>
<evidence type="ECO:0000256" key="1">
    <source>
        <dbReference type="SAM" id="Phobius"/>
    </source>
</evidence>
<organism evidence="2 3">
    <name type="scientific">Bacillus pumilus</name>
    <name type="common">Bacillus mesentericus</name>
    <dbReference type="NCBI Taxonomy" id="1408"/>
    <lineage>
        <taxon>Bacteria</taxon>
        <taxon>Bacillati</taxon>
        <taxon>Bacillota</taxon>
        <taxon>Bacilli</taxon>
        <taxon>Bacillales</taxon>
        <taxon>Bacillaceae</taxon>
        <taxon>Bacillus</taxon>
    </lineage>
</organism>
<dbReference type="AlphaFoldDB" id="A0AB34QR09"/>
<dbReference type="EMBL" id="JXCL01000042">
    <property type="protein sequence ID" value="KIL10653.1"/>
    <property type="molecule type" value="Genomic_DNA"/>
</dbReference>
<keyword evidence="1" id="KW-0812">Transmembrane</keyword>
<evidence type="ECO:0000313" key="2">
    <source>
        <dbReference type="EMBL" id="KIL10653.1"/>
    </source>
</evidence>
<gene>
    <name evidence="2" type="ORF">B4127_2822</name>
</gene>
<name>A0AB34QR09_BACPU</name>
<sequence length="43" mass="4943">MWIIIILLIILIGFTGNIVSILKNIKQSNEKIIKLLEENQPPK</sequence>
<keyword evidence="1" id="KW-1133">Transmembrane helix</keyword>
<accession>A0AB34QR09</accession>